<name>A0AAN8NH10_9PEZI</name>
<organism evidence="2 3">
    <name type="scientific">Arthrobotrys conoides</name>
    <dbReference type="NCBI Taxonomy" id="74498"/>
    <lineage>
        <taxon>Eukaryota</taxon>
        <taxon>Fungi</taxon>
        <taxon>Dikarya</taxon>
        <taxon>Ascomycota</taxon>
        <taxon>Pezizomycotina</taxon>
        <taxon>Orbiliomycetes</taxon>
        <taxon>Orbiliales</taxon>
        <taxon>Orbiliaceae</taxon>
        <taxon>Arthrobotrys</taxon>
    </lineage>
</organism>
<proteinExistence type="predicted"/>
<evidence type="ECO:0000313" key="2">
    <source>
        <dbReference type="EMBL" id="KAK6500969.1"/>
    </source>
</evidence>
<sequence>MHNVSGLLSYGLEFCSRSGVNSAQRLNIGFGKSASGGSDDDTSASSASAAPVKPTPNPEPEAISSADPIPVVTATVSTSITEVPPVAENTPTIEPTIQDGVPTPVSVEPTTLIVVSTTTSAQVVETTSSVLESIPSTKIGPSESLEIEFSSISLPTETTKSRTPSGWFSLESSSKLDTSNTDLVVIQTADPVPTNTRSAATTAPESTSAPPTPTADEPSSASASVLHMFGQGSFNSFVLCLLALFFVF</sequence>
<gene>
    <name evidence="2" type="ORF">TWF506_003727</name>
</gene>
<dbReference type="Proteomes" id="UP001307849">
    <property type="component" value="Unassembled WGS sequence"/>
</dbReference>
<feature type="compositionally biased region" description="Low complexity" evidence="1">
    <location>
        <begin position="198"/>
        <end position="220"/>
    </location>
</feature>
<reference evidence="2 3" key="1">
    <citation type="submission" date="2019-10" db="EMBL/GenBank/DDBJ databases">
        <authorList>
            <person name="Palmer J.M."/>
        </authorList>
    </citation>
    <scope>NUCLEOTIDE SEQUENCE [LARGE SCALE GENOMIC DNA]</scope>
    <source>
        <strain evidence="2 3">TWF506</strain>
    </source>
</reference>
<feature type="region of interest" description="Disordered" evidence="1">
    <location>
        <begin position="189"/>
        <end position="220"/>
    </location>
</feature>
<comment type="caution">
    <text evidence="2">The sequence shown here is derived from an EMBL/GenBank/DDBJ whole genome shotgun (WGS) entry which is preliminary data.</text>
</comment>
<feature type="region of interest" description="Disordered" evidence="1">
    <location>
        <begin position="32"/>
        <end position="68"/>
    </location>
</feature>
<evidence type="ECO:0000313" key="3">
    <source>
        <dbReference type="Proteomes" id="UP001307849"/>
    </source>
</evidence>
<keyword evidence="3" id="KW-1185">Reference proteome</keyword>
<accession>A0AAN8NH10</accession>
<dbReference type="EMBL" id="JAVHJM010000012">
    <property type="protein sequence ID" value="KAK6500969.1"/>
    <property type="molecule type" value="Genomic_DNA"/>
</dbReference>
<evidence type="ECO:0000256" key="1">
    <source>
        <dbReference type="SAM" id="MobiDB-lite"/>
    </source>
</evidence>
<protein>
    <submittedName>
        <fullName evidence="2">Uncharacterized protein</fullName>
    </submittedName>
</protein>
<dbReference type="AlphaFoldDB" id="A0AAN8NH10"/>
<feature type="compositionally biased region" description="Low complexity" evidence="1">
    <location>
        <begin position="33"/>
        <end position="50"/>
    </location>
</feature>